<dbReference type="AlphaFoldDB" id="A0A8H6INN1"/>
<name>A0A8H6INN1_9PEZI</name>
<proteinExistence type="predicted"/>
<evidence type="ECO:0000313" key="1">
    <source>
        <dbReference type="EMBL" id="KAF6787636.1"/>
    </source>
</evidence>
<organism evidence="1 2">
    <name type="scientific">Colletotrichum sojae</name>
    <dbReference type="NCBI Taxonomy" id="2175907"/>
    <lineage>
        <taxon>Eukaryota</taxon>
        <taxon>Fungi</taxon>
        <taxon>Dikarya</taxon>
        <taxon>Ascomycota</taxon>
        <taxon>Pezizomycotina</taxon>
        <taxon>Sordariomycetes</taxon>
        <taxon>Hypocreomycetidae</taxon>
        <taxon>Glomerellales</taxon>
        <taxon>Glomerellaceae</taxon>
        <taxon>Colletotrichum</taxon>
        <taxon>Colletotrichum orchidearum species complex</taxon>
    </lineage>
</organism>
<sequence length="81" mass="9292">MSQPSVRVAGTRRERGRNAYWTRRRMQTPYAVEMRTPERMDRQSSSIVKRAGKIVASWERIARNLVDGDDPSAEKRAAAQS</sequence>
<gene>
    <name evidence="1" type="ORF">CSOJ01_15167</name>
</gene>
<evidence type="ECO:0000313" key="2">
    <source>
        <dbReference type="Proteomes" id="UP000652219"/>
    </source>
</evidence>
<comment type="caution">
    <text evidence="1">The sequence shown here is derived from an EMBL/GenBank/DDBJ whole genome shotgun (WGS) entry which is preliminary data.</text>
</comment>
<dbReference type="EMBL" id="WIGN01000588">
    <property type="protein sequence ID" value="KAF6787636.1"/>
    <property type="molecule type" value="Genomic_DNA"/>
</dbReference>
<protein>
    <submittedName>
        <fullName evidence="1">Uncharacterized protein</fullName>
    </submittedName>
</protein>
<keyword evidence="2" id="KW-1185">Reference proteome</keyword>
<accession>A0A8H6INN1</accession>
<dbReference type="Proteomes" id="UP000652219">
    <property type="component" value="Unassembled WGS sequence"/>
</dbReference>
<reference evidence="1 2" key="1">
    <citation type="journal article" date="2020" name="Phytopathology">
        <title>Genome Sequence Resources of Colletotrichum truncatum, C. plurivorum, C. musicola, and C. sojae: Four Species Pathogenic to Soybean (Glycine max).</title>
        <authorList>
            <person name="Rogerio F."/>
            <person name="Boufleur T.R."/>
            <person name="Ciampi-Guillardi M."/>
            <person name="Sukno S.A."/>
            <person name="Thon M.R."/>
            <person name="Massola Junior N.S."/>
            <person name="Baroncelli R."/>
        </authorList>
    </citation>
    <scope>NUCLEOTIDE SEQUENCE [LARGE SCALE GENOMIC DNA]</scope>
    <source>
        <strain evidence="1 2">LFN0009</strain>
    </source>
</reference>